<sequence length="168" mass="18725">MRSLIADHPAMSWKARNVKRIFPLRKCLWIGSLLLLSTAPGLPPVEGKATVEQMMKSGEMIRSVCLGKTKVAEELVNGLRESKFADVKELKCYVNCVMEMMQTMKKGKLNYDASVKQIDTIMPDELAGPMRAALDICRTVADGIKNNCDAAYVLLQCLSKNNPKFIFP</sequence>
<dbReference type="PANTHER" id="PTHR21364:SF2">
    <property type="entry name" value="GENERAL ODORANT-BINDING PROTEIN 19A"/>
    <property type="match status" value="1"/>
</dbReference>
<dbReference type="GO" id="GO:0042048">
    <property type="term" value="P:olfactory behavior"/>
    <property type="evidence" value="ECO:0007669"/>
    <property type="project" value="TreeGrafter"/>
</dbReference>
<keyword evidence="3" id="KW-0964">Secreted</keyword>
<evidence type="ECO:0000313" key="4">
    <source>
        <dbReference type="EnsemblMetazoa" id="AARA002976-PA"/>
    </source>
</evidence>
<dbReference type="RefSeq" id="XP_040160101.1">
    <property type="nucleotide sequence ID" value="XM_040304167.1"/>
</dbReference>
<dbReference type="EnsemblMetazoa" id="AARA002976-RA">
    <property type="protein sequence ID" value="AARA002976-PA"/>
    <property type="gene ID" value="AARA002976"/>
</dbReference>
<dbReference type="GO" id="GO:0007608">
    <property type="term" value="P:sensory perception of smell"/>
    <property type="evidence" value="ECO:0007669"/>
    <property type="project" value="TreeGrafter"/>
</dbReference>
<dbReference type="VEuPathDB" id="VectorBase:AARA21_001880"/>
<dbReference type="KEGG" id="aara:120898374"/>
<dbReference type="EMBL" id="APCN01002816">
    <property type="status" value="NOT_ANNOTATED_CDS"/>
    <property type="molecule type" value="Genomic_DNA"/>
</dbReference>
<comment type="similarity">
    <text evidence="2">Belongs to the PBP/GOBP family.</text>
</comment>
<dbReference type="GO" id="GO:0005549">
    <property type="term" value="F:odorant binding"/>
    <property type="evidence" value="ECO:0007669"/>
    <property type="project" value="InterPro"/>
</dbReference>
<keyword evidence="5" id="KW-1185">Reference proteome</keyword>
<evidence type="ECO:0000256" key="2">
    <source>
        <dbReference type="ARBA" id="ARBA00008098"/>
    </source>
</evidence>
<dbReference type="GO" id="GO:0005576">
    <property type="term" value="C:extracellular region"/>
    <property type="evidence" value="ECO:0007669"/>
    <property type="project" value="UniProtKB-SubCell"/>
</dbReference>
<dbReference type="InterPro" id="IPR006170">
    <property type="entry name" value="PBP/GOBP"/>
</dbReference>
<accession>A0A182HNY7</accession>
<dbReference type="VEuPathDB" id="VectorBase:AARA002976"/>
<evidence type="ECO:0000256" key="3">
    <source>
        <dbReference type="ARBA" id="ARBA00022525"/>
    </source>
</evidence>
<dbReference type="PANTHER" id="PTHR21364">
    <property type="entry name" value="GENERAL ODORANT-BINDING PROTEIN 19A"/>
    <property type="match status" value="1"/>
</dbReference>
<dbReference type="CDD" id="cd23992">
    <property type="entry name" value="PBP_GOBP"/>
    <property type="match status" value="1"/>
</dbReference>
<comment type="subcellular location">
    <subcellularLocation>
        <location evidence="1">Secreted</location>
    </subcellularLocation>
</comment>
<dbReference type="FunFam" id="1.10.238.20:FF:000001">
    <property type="entry name" value="General odorant-binding protein lush"/>
    <property type="match status" value="1"/>
</dbReference>
<dbReference type="GO" id="GO:0035275">
    <property type="term" value="F:dibutyl phthalate binding"/>
    <property type="evidence" value="ECO:0007669"/>
    <property type="project" value="TreeGrafter"/>
</dbReference>
<dbReference type="Proteomes" id="UP000075840">
    <property type="component" value="Unassembled WGS sequence"/>
</dbReference>
<dbReference type="SMART" id="SM00708">
    <property type="entry name" value="PhBP"/>
    <property type="match status" value="1"/>
</dbReference>
<evidence type="ECO:0000256" key="1">
    <source>
        <dbReference type="ARBA" id="ARBA00004613"/>
    </source>
</evidence>
<dbReference type="GeneID" id="120898374"/>
<dbReference type="AlphaFoldDB" id="A0A182HNY7"/>
<dbReference type="InterPro" id="IPR036728">
    <property type="entry name" value="PBP_GOBP_sf"/>
</dbReference>
<dbReference type="Pfam" id="PF01395">
    <property type="entry name" value="PBP_GOBP"/>
    <property type="match status" value="1"/>
</dbReference>
<protein>
    <submittedName>
        <fullName evidence="4">Uncharacterized protein</fullName>
    </submittedName>
</protein>
<organism evidence="4 5">
    <name type="scientific">Anopheles arabiensis</name>
    <name type="common">Mosquito</name>
    <dbReference type="NCBI Taxonomy" id="7173"/>
    <lineage>
        <taxon>Eukaryota</taxon>
        <taxon>Metazoa</taxon>
        <taxon>Ecdysozoa</taxon>
        <taxon>Arthropoda</taxon>
        <taxon>Hexapoda</taxon>
        <taxon>Insecta</taxon>
        <taxon>Pterygota</taxon>
        <taxon>Neoptera</taxon>
        <taxon>Endopterygota</taxon>
        <taxon>Diptera</taxon>
        <taxon>Nematocera</taxon>
        <taxon>Culicoidea</taxon>
        <taxon>Culicidae</taxon>
        <taxon>Anophelinae</taxon>
        <taxon>Anopheles</taxon>
    </lineage>
</organism>
<reference evidence="4" key="1">
    <citation type="submission" date="2022-08" db="UniProtKB">
        <authorList>
            <consortium name="EnsemblMetazoa"/>
        </authorList>
    </citation>
    <scope>IDENTIFICATION</scope>
    <source>
        <strain evidence="4">Dongola</strain>
    </source>
</reference>
<evidence type="ECO:0000313" key="5">
    <source>
        <dbReference type="Proteomes" id="UP000075840"/>
    </source>
</evidence>
<dbReference type="Gene3D" id="1.10.238.20">
    <property type="entry name" value="Pheromone/general odorant binding protein domain"/>
    <property type="match status" value="1"/>
</dbReference>
<proteinExistence type="inferred from homology"/>
<dbReference type="SUPFAM" id="SSF47565">
    <property type="entry name" value="Insect pheromone/odorant-binding proteins"/>
    <property type="match status" value="1"/>
</dbReference>
<name>A0A182HNY7_ANOAR</name>